<feature type="domain" description="Ig-like" evidence="7">
    <location>
        <begin position="2269"/>
        <end position="2354"/>
    </location>
</feature>
<protein>
    <submittedName>
        <fullName evidence="8">Putative repeat protein (TIGR01451 family)</fullName>
    </submittedName>
</protein>
<dbReference type="InterPro" id="IPR011044">
    <property type="entry name" value="Quino_amine_DH_bsu"/>
</dbReference>
<dbReference type="InterPro" id="IPR033764">
    <property type="entry name" value="Sdr_B"/>
</dbReference>
<proteinExistence type="predicted"/>
<dbReference type="Pfam" id="PF19081">
    <property type="entry name" value="Ig_7"/>
    <property type="match status" value="1"/>
</dbReference>
<dbReference type="SUPFAM" id="SSF117074">
    <property type="entry name" value="Hypothetical protein PA1324"/>
    <property type="match status" value="2"/>
</dbReference>
<evidence type="ECO:0000259" key="6">
    <source>
        <dbReference type="Pfam" id="PF17210"/>
    </source>
</evidence>
<comment type="subcellular location">
    <subcellularLocation>
        <location evidence="1">Secreted</location>
    </subcellularLocation>
</comment>
<accession>A0A7W5ZUU8</accession>
<dbReference type="EMBL" id="JACIBY010000028">
    <property type="protein sequence ID" value="MBB3842179.1"/>
    <property type="molecule type" value="Genomic_DNA"/>
</dbReference>
<dbReference type="GO" id="GO:0005576">
    <property type="term" value="C:extracellular region"/>
    <property type="evidence" value="ECO:0007669"/>
    <property type="project" value="UniProtKB-SubCell"/>
</dbReference>
<dbReference type="InterPro" id="IPR013783">
    <property type="entry name" value="Ig-like_fold"/>
</dbReference>
<dbReference type="Pfam" id="PF17210">
    <property type="entry name" value="SdrD_B"/>
    <property type="match status" value="2"/>
</dbReference>
<feature type="region of interest" description="Disordered" evidence="4">
    <location>
        <begin position="2463"/>
        <end position="2484"/>
    </location>
</feature>
<feature type="domain" description="DUF11" evidence="5">
    <location>
        <begin position="2364"/>
        <end position="2475"/>
    </location>
</feature>
<comment type="caution">
    <text evidence="8">The sequence shown here is derived from an EMBL/GenBank/DDBJ whole genome shotgun (WGS) entry which is preliminary data.</text>
</comment>
<reference evidence="8 9" key="1">
    <citation type="submission" date="2020-08" db="EMBL/GenBank/DDBJ databases">
        <title>Genomic Encyclopedia of Type Strains, Phase IV (KMG-IV): sequencing the most valuable type-strain genomes for metagenomic binning, comparative biology and taxonomic classification.</title>
        <authorList>
            <person name="Goeker M."/>
        </authorList>
    </citation>
    <scope>NUCLEOTIDE SEQUENCE [LARGE SCALE GENOMIC DNA]</scope>
    <source>
        <strain evidence="8 9">DSM 17976</strain>
    </source>
</reference>
<evidence type="ECO:0000259" key="5">
    <source>
        <dbReference type="Pfam" id="PF01345"/>
    </source>
</evidence>
<keyword evidence="3" id="KW-0732">Signal</keyword>
<dbReference type="Proteomes" id="UP000541352">
    <property type="component" value="Unassembled WGS sequence"/>
</dbReference>
<gene>
    <name evidence="8" type="ORF">FHS57_006210</name>
</gene>
<dbReference type="Pfam" id="PF01345">
    <property type="entry name" value="DUF11"/>
    <property type="match status" value="1"/>
</dbReference>
<evidence type="ECO:0000313" key="9">
    <source>
        <dbReference type="Proteomes" id="UP000541352"/>
    </source>
</evidence>
<evidence type="ECO:0000259" key="7">
    <source>
        <dbReference type="Pfam" id="PF19081"/>
    </source>
</evidence>
<feature type="domain" description="SD-repeat containing protein B" evidence="6">
    <location>
        <begin position="631"/>
        <end position="682"/>
    </location>
</feature>
<evidence type="ECO:0000313" key="8">
    <source>
        <dbReference type="EMBL" id="MBB3842179.1"/>
    </source>
</evidence>
<keyword evidence="2" id="KW-0964">Secreted</keyword>
<feature type="domain" description="SD-repeat containing protein B" evidence="6">
    <location>
        <begin position="61"/>
        <end position="141"/>
    </location>
</feature>
<keyword evidence="9" id="KW-1185">Reference proteome</keyword>
<dbReference type="RefSeq" id="WP_183980371.1">
    <property type="nucleotide sequence ID" value="NZ_JACIBY010000028.1"/>
</dbReference>
<name>A0A7W5ZUU8_9BACT</name>
<evidence type="ECO:0000256" key="2">
    <source>
        <dbReference type="ARBA" id="ARBA00022525"/>
    </source>
</evidence>
<dbReference type="InterPro" id="IPR047589">
    <property type="entry name" value="DUF11_rpt"/>
</dbReference>
<evidence type="ECO:0000256" key="4">
    <source>
        <dbReference type="SAM" id="MobiDB-lite"/>
    </source>
</evidence>
<evidence type="ECO:0000256" key="1">
    <source>
        <dbReference type="ARBA" id="ARBA00004613"/>
    </source>
</evidence>
<dbReference type="InterPro" id="IPR001434">
    <property type="entry name" value="OmcB-like_DUF11"/>
</dbReference>
<evidence type="ECO:0000256" key="3">
    <source>
        <dbReference type="ARBA" id="ARBA00022729"/>
    </source>
</evidence>
<dbReference type="Gene3D" id="2.60.40.10">
    <property type="entry name" value="Immunoglobulins"/>
    <property type="match status" value="2"/>
</dbReference>
<organism evidence="8 9">
    <name type="scientific">Runella defluvii</name>
    <dbReference type="NCBI Taxonomy" id="370973"/>
    <lineage>
        <taxon>Bacteria</taxon>
        <taxon>Pseudomonadati</taxon>
        <taxon>Bacteroidota</taxon>
        <taxon>Cytophagia</taxon>
        <taxon>Cytophagales</taxon>
        <taxon>Spirosomataceae</taxon>
        <taxon>Runella</taxon>
    </lineage>
</organism>
<dbReference type="InterPro" id="IPR044023">
    <property type="entry name" value="Ig_7"/>
</dbReference>
<sequence length="2580" mass="266556">MKKLLRSNRNNLLHDASLHRGDTFTEKLRIAFLAVALCLISIAWSEAQTISNCPTLAATEIAGSVWKDYNYNGAKDETLVGVQGVTVKAYDCNGILVGTVTTDGSGNYKFTGMVAGQKYRIEFTLPAIVSSSYNLTKAGAGGRTTVQFVQAGQCASLGIARPEDYCEVNPLLATTCFANGDPLVSGTAGPDGAVVTFDNNSIGNGTATGTDPATKVATASQVGSSFGIAWDRKNKKMLVSAFAKRHVGFGPLGEGGIYQVEYSSGAPVVSNWLDVKTLGIPVDNVGTGTTIADRNISRGLMGDKLTKSLDAAGYSAVGKTSIGNIEFNKNADTLFFVNLTNRTVYAINVATKTLAGTYPPPTVAGCAGTFRIFALKYHEGKLFMGGVCDGTTPSNMNSKVYRLDGTTWTEIFSMTMDYPKGYAFWGSCINNTGWYPWTDTPPAACDIQGAERGFVYPTPIFSDIEFDVDGSMILAFMDRTAHQIGWRNASPTNINDTWSSFVGGDILRIYNNNGTYVLENNGTAGPNTSGGANKGQGPGGGEFYFHDFLFEPHAETSMGGLAFRKGSGEIALTAMDPFETRYDSGGINWFSNSTGASSRNQGYYVYAGPESFGKSAGLGDVEYLCGLAPIEIGNRVWIDLDKDGIQDPCEGSLPNMNVSLYKGNVLIAATKTNAQGEYYFSSKSALAVGTWSGTGADTALLTNTAYKLVFAEGQSTAGLVTLSGLGQFSISPKDVTTNNGNDQNDSDVALQGGSIGINLTTGSEGASNHSFDAGFIPLSSPITCGMLIDSLTAVQNSLTNGRVSSVQSSSILLGGERDMNFVSNIPTSSTTTLFEVGPYFAGGNVIEITNQAASSSILTVQWDGLDGDAVNLNPTGLGGLNFAALGINRLKAQLNADFPPNTNDSLQIRLELYTNAGAASRITKNFKFTSSTFNAIEFKFSDFVPFVGSGVDLSNIGAVAMFIDMSPNTVSTRTGWDVLLKDLTLECCTKPVASATPRTQTICVGGTASAFTATPSTGVEYKWYGPLTSTSGSLGTAISGATGASYTPTGAALTTAGTKYYAVVVKILGEPLCSDTVFVMLKAEELIIPSVTAQCHANGTPENGSDDYMVFTLKAIDNPSDIHTFTVTATQAGSPLAITLSNGNPATGVNCGLDTPLRTASGSAGKGNITLTVTDNVTGCSKTITITDPGTCAVACVEATPTTVSYEYRSQTEVTELSNLPLIIPRFDEQGGTRVLTSVKLDYIMGAKTASIYENTAVTSKEFTSTTSVRARLNLNGSQIVNSTIQKDVPTTTLPVGVLVPAQGTWPGDSTLSQAGKSTLVKMGSWVSDYLSFFKDPRTDSRWVTNATGDATDDDDMYYSGVLSDSTLGSFTYNTATSMAPFIGSGNVPLAANTLTGVTVLGGGGNIQSIQRTRAYAGVKVTYTFECVTLCTKPVASATPRTQTICVGGIASAFTATLTTGVEYKWYGPMADTTSSLGTAVSGATSATFTPSGAALTTAGTKYYAVVVNTTGDVTCADTAYVRLVVNAKPVIADGSATICAGESVDLTTKVTNYNSYQGQVWTVGTAGGTVVATPSSVKPTGTTIYVLVAQNAAGCKDTANVVVTVNAKPNAGKDTTLACVNAANNTLATSYTLVPSPSGGTWTQLGTTPTTATITGNNVTGMSVAGTYQFIYTTTAGCKDTVAVTVAPCAGCVKPNAGADAANVCQPTSTAKLTAVTAGGTWAPIGSPANPSAATIDASGNISGLNAAGTYKFVYSITSGGQTCTDTAQLIVLAKPVIADGSATICAGESVDLTSKITNYNTYLSPVWTIGTAGGTAVTTPSSVKPTGTTTYVLVAQNAAGCKDTANVVVTVNPKPSAGKDTTLACVNAATNTLATSYTLVPSPTGGSWSQLGTTPTTATISGNNVTGMTIAGTYQFIYTTTAGCKDTVAVTVAPCAGCVKPNAGADAASVCQPTSTAKLTAVTAGGTWAPIGSPANPSAATIDASGNISGLNAAGTYKFVYSITSGGQTCTDTAQVIVLAKPVIADGSATICAGESVDLTTKITNYNTYLSPVWTVGTANGTAVATPTSVKPTGTTTYVLVAQNAAGCKDTANVVVTVNAKPSAGKDTMLVCSNGNVPSSVQLSATPTGGTWSALTGNPTGATVNSSGLVSITNATAQGKSFDFVYSVNGCQDTVKVIVPVCQQPCIKSSISSAAPVCSNDAQTYSFTFTVANKLGTIKVNKGTLSGNNPYTVSGIPSGQNVIITDSLSAICKSDTIIAGVNCNCNPALPKLITSSFTVCIGDTFPTLKATVVGLATVEWFSQQTGGTVLSTGLNYKPSGTVTANTVFYAQARSTDPTCPTAVSTSRVPATINAQSCIDTIDLALKKSINTKIARVGDVLTYTIKVWNEWTKNATGVEVTDSIATTVQFVSGSFVASRGSASISGNVIKWTIGNIAANGDTVTLRYQVKATQAGIHLNTAEISKTNEKDKDSTPGNGKGGEDDIDQQCFTVPFELCEGQKLEVGVPANLTNVQWFKNGGTTAVATGNVVLFSEVGVYTFTATNQTCPANGCCPVIIEAGANCCPVEVCIPYTVKKVKK</sequence>
<dbReference type="SUPFAM" id="SSF50969">
    <property type="entry name" value="YVTN repeat-like/Quinoprotein amine dehydrogenase"/>
    <property type="match status" value="1"/>
</dbReference>
<dbReference type="NCBIfam" id="TIGR01451">
    <property type="entry name" value="B_ant_repeat"/>
    <property type="match status" value="1"/>
</dbReference>
<dbReference type="Gene3D" id="2.60.40.1170">
    <property type="entry name" value="Mu homology domain, subdomain B"/>
    <property type="match status" value="1"/>
</dbReference>